<comment type="caution">
    <text evidence="1">The sequence shown here is derived from an EMBL/GenBank/DDBJ whole genome shotgun (WGS) entry which is preliminary data.</text>
</comment>
<gene>
    <name evidence="1" type="ORF">HID58_057288</name>
</gene>
<evidence type="ECO:0000313" key="2">
    <source>
        <dbReference type="Proteomes" id="UP000824890"/>
    </source>
</evidence>
<organism evidence="1 2">
    <name type="scientific">Brassica napus</name>
    <name type="common">Rape</name>
    <dbReference type="NCBI Taxonomy" id="3708"/>
    <lineage>
        <taxon>Eukaryota</taxon>
        <taxon>Viridiplantae</taxon>
        <taxon>Streptophyta</taxon>
        <taxon>Embryophyta</taxon>
        <taxon>Tracheophyta</taxon>
        <taxon>Spermatophyta</taxon>
        <taxon>Magnoliopsida</taxon>
        <taxon>eudicotyledons</taxon>
        <taxon>Gunneridae</taxon>
        <taxon>Pentapetalae</taxon>
        <taxon>rosids</taxon>
        <taxon>malvids</taxon>
        <taxon>Brassicales</taxon>
        <taxon>Brassicaceae</taxon>
        <taxon>Brassiceae</taxon>
        <taxon>Brassica</taxon>
    </lineage>
</organism>
<evidence type="ECO:0000313" key="1">
    <source>
        <dbReference type="EMBL" id="KAH0894859.1"/>
    </source>
</evidence>
<name>A0ABQ8AQN9_BRANA</name>
<protein>
    <recommendedName>
        <fullName evidence="3">tRNA (adenine(58)-N(1))-methyltransferase non-catalytic subunit TRM6</fullName>
    </recommendedName>
</protein>
<sequence>MQLTGIGNRNYSVKPLIGESSRVNFIYDVTETFENLLTIMNLKTSLLKGLKLCRSLIVMCREGAKGDEITEDMIANSKTLAFNLFFSKNISLKQKKYAPKVFLRRPFAGRFYLRSLFEEISSHDQACSLLLTMATVTAYSDVLMVDMVGGLVTGAVAERLGGAGYVKEGEQDDYENINEMCVIKMLEPVMKKKVSLLHYL</sequence>
<evidence type="ECO:0008006" key="3">
    <source>
        <dbReference type="Google" id="ProtNLM"/>
    </source>
</evidence>
<accession>A0ABQ8AQN9</accession>
<proteinExistence type="predicted"/>
<dbReference type="InterPro" id="IPR017423">
    <property type="entry name" value="TRM6"/>
</dbReference>
<dbReference type="PANTHER" id="PTHR12945:SF2">
    <property type="entry name" value="TRNA (ADENINE(58)-N(1))-METHYLTRANSFERASE NON-CATALYTIC SUBUNIT TRM6"/>
    <property type="match status" value="1"/>
</dbReference>
<keyword evidence="2" id="KW-1185">Reference proteome</keyword>
<dbReference type="Pfam" id="PF04189">
    <property type="entry name" value="Gcd10p"/>
    <property type="match status" value="1"/>
</dbReference>
<dbReference type="Proteomes" id="UP000824890">
    <property type="component" value="Unassembled WGS sequence"/>
</dbReference>
<dbReference type="EMBL" id="JAGKQM010000013">
    <property type="protein sequence ID" value="KAH0894859.1"/>
    <property type="molecule type" value="Genomic_DNA"/>
</dbReference>
<dbReference type="PANTHER" id="PTHR12945">
    <property type="entry name" value="TRANSLATION INITIATION FACTOR EIF3-RELATED"/>
    <property type="match status" value="1"/>
</dbReference>
<reference evidence="1 2" key="1">
    <citation type="submission" date="2021-05" db="EMBL/GenBank/DDBJ databases">
        <title>Genome Assembly of Synthetic Allotetraploid Brassica napus Reveals Homoeologous Exchanges between Subgenomes.</title>
        <authorList>
            <person name="Davis J.T."/>
        </authorList>
    </citation>
    <scope>NUCLEOTIDE SEQUENCE [LARGE SCALE GENOMIC DNA]</scope>
    <source>
        <strain evidence="2">cv. Da-Ae</strain>
        <tissue evidence="1">Seedling</tissue>
    </source>
</reference>